<feature type="signal peptide" evidence="1">
    <location>
        <begin position="1"/>
        <end position="24"/>
    </location>
</feature>
<dbReference type="AlphaFoldDB" id="A0A917UM82"/>
<comment type="caution">
    <text evidence="2">The sequence shown here is derived from an EMBL/GenBank/DDBJ whole genome shotgun (WGS) entry which is preliminary data.</text>
</comment>
<proteinExistence type="predicted"/>
<accession>A0A917UM82</accession>
<feature type="chain" id="PRO_5037686785" description="Secreted protein" evidence="1">
    <location>
        <begin position="25"/>
        <end position="195"/>
    </location>
</feature>
<dbReference type="RefSeq" id="WP_189151950.1">
    <property type="nucleotide sequence ID" value="NZ_BAABER010000049.1"/>
</dbReference>
<evidence type="ECO:0008006" key="4">
    <source>
        <dbReference type="Google" id="ProtNLM"/>
    </source>
</evidence>
<keyword evidence="3" id="KW-1185">Reference proteome</keyword>
<name>A0A917UM82_9ACTN</name>
<reference evidence="2" key="1">
    <citation type="journal article" date="2014" name="Int. J. Syst. Evol. Microbiol.">
        <title>Complete genome sequence of Corynebacterium casei LMG S-19264T (=DSM 44701T), isolated from a smear-ripened cheese.</title>
        <authorList>
            <consortium name="US DOE Joint Genome Institute (JGI-PGF)"/>
            <person name="Walter F."/>
            <person name="Albersmeier A."/>
            <person name="Kalinowski J."/>
            <person name="Ruckert C."/>
        </authorList>
    </citation>
    <scope>NUCLEOTIDE SEQUENCE</scope>
    <source>
        <strain evidence="2">CGMCC 4.7272</strain>
    </source>
</reference>
<dbReference type="Proteomes" id="UP000625682">
    <property type="component" value="Unassembled WGS sequence"/>
</dbReference>
<dbReference type="EMBL" id="BMMU01000047">
    <property type="protein sequence ID" value="GGJ67647.1"/>
    <property type="molecule type" value="Genomic_DNA"/>
</dbReference>
<organism evidence="2 3">
    <name type="scientific">Streptomyces lacrimifluminis</name>
    <dbReference type="NCBI Taxonomy" id="1500077"/>
    <lineage>
        <taxon>Bacteria</taxon>
        <taxon>Bacillati</taxon>
        <taxon>Actinomycetota</taxon>
        <taxon>Actinomycetes</taxon>
        <taxon>Kitasatosporales</taxon>
        <taxon>Streptomycetaceae</taxon>
        <taxon>Streptomyces</taxon>
    </lineage>
</organism>
<evidence type="ECO:0000313" key="2">
    <source>
        <dbReference type="EMBL" id="GGJ67647.1"/>
    </source>
</evidence>
<evidence type="ECO:0000256" key="1">
    <source>
        <dbReference type="SAM" id="SignalP"/>
    </source>
</evidence>
<sequence length="195" mass="21493">MKKFTITTTIAVALTLTLSGIAHGHESAVGEPAPQVQELVGQGSGDCPSMSLCLYEDHDLNKDKSARIWVFPITDARTDYSLRGHAAWDQPSSGYMKAPNLGWSALLFPDGTCGFEGDREAEAISFRANDPYNSLNGHYGRAKRYGYFSKNGKWTETKRWGVTQQTLNLNDRAGCAAVGEFKNVRDLYPYVDGDM</sequence>
<gene>
    <name evidence="2" type="ORF">GCM10012282_75810</name>
</gene>
<evidence type="ECO:0000313" key="3">
    <source>
        <dbReference type="Proteomes" id="UP000625682"/>
    </source>
</evidence>
<keyword evidence="1" id="KW-0732">Signal</keyword>
<protein>
    <recommendedName>
        <fullName evidence="4">Secreted protein</fullName>
    </recommendedName>
</protein>
<reference evidence="2" key="2">
    <citation type="submission" date="2020-09" db="EMBL/GenBank/DDBJ databases">
        <authorList>
            <person name="Sun Q."/>
            <person name="Zhou Y."/>
        </authorList>
    </citation>
    <scope>NUCLEOTIDE SEQUENCE</scope>
    <source>
        <strain evidence="2">CGMCC 4.7272</strain>
    </source>
</reference>